<dbReference type="Proteomes" id="UP001352223">
    <property type="component" value="Unassembled WGS sequence"/>
</dbReference>
<feature type="chain" id="PRO_5046551741" description="Peptidase" evidence="3">
    <location>
        <begin position="33"/>
        <end position="552"/>
    </location>
</feature>
<sequence length="552" mass="56621">MHRRLSRNVLRAVTTAAAAGLLALAAPAPGQAADAAPALELTNDLDGESLVVEPYGDELLGKATVQASNTGSQELKDFTVTVDATALRNQMEVTMAGPDQLACVEKQPLLFTCDGKKLNGGKPLEASGDMSAPTVYFRALATARPGFTGEVRAFAEAGGAQLGETTFKTAVKDIGLVVDRGGRGSPPVETKPGATLRPPVGFTHYSQRPLKGVYIGMTLSQGLSYTEEFSNCEYGVWSDYGPGARCYIETPIEPGHAYDLDQSPLKVGATALHESWDLDVYETAKGTEYLNLTDVHRGTGRELKLVPRAAGPGKLVDGGAGGRFTVANDMDYAAVGATVDGKAGQVVKAELGIRNNGPATIQNWMGSEPGEAGTSWISVKIPAGTTAVKVPSACATPEGPHGVPGAKSYGCIQGLDDYYFDAGQLTPFVFELRIDDPAALAPGSITVSRPLEDDNTKNNTAPITVTVDGKTGGGSGSPSGNPGSGSASGGAAGSTTTGSGTSAPTAGSPQGSIAETGAGALPWYAAAAAVTLAAGVALFTIVHRRKRHAETI</sequence>
<keyword evidence="2" id="KW-0472">Membrane</keyword>
<protein>
    <recommendedName>
        <fullName evidence="6">Peptidase</fullName>
    </recommendedName>
</protein>
<evidence type="ECO:0000313" key="4">
    <source>
        <dbReference type="EMBL" id="MEB3966242.1"/>
    </source>
</evidence>
<organism evidence="4 5">
    <name type="scientific">Streptomyces kunmingensis</name>
    <dbReference type="NCBI Taxonomy" id="68225"/>
    <lineage>
        <taxon>Bacteria</taxon>
        <taxon>Bacillati</taxon>
        <taxon>Actinomycetota</taxon>
        <taxon>Actinomycetes</taxon>
        <taxon>Kitasatosporales</taxon>
        <taxon>Streptomycetaceae</taxon>
        <taxon>Streptomyces</taxon>
    </lineage>
</organism>
<evidence type="ECO:0000313" key="5">
    <source>
        <dbReference type="Proteomes" id="UP001352223"/>
    </source>
</evidence>
<name>A0ABU6CQB2_9ACTN</name>
<evidence type="ECO:0000256" key="3">
    <source>
        <dbReference type="SAM" id="SignalP"/>
    </source>
</evidence>
<dbReference type="EMBL" id="JAOZYB010000354">
    <property type="protein sequence ID" value="MEB3966242.1"/>
    <property type="molecule type" value="Genomic_DNA"/>
</dbReference>
<dbReference type="InterPro" id="IPR006311">
    <property type="entry name" value="TAT_signal"/>
</dbReference>
<feature type="compositionally biased region" description="Gly residues" evidence="1">
    <location>
        <begin position="470"/>
        <end position="492"/>
    </location>
</feature>
<keyword evidence="2" id="KW-1133">Transmembrane helix</keyword>
<feature type="signal peptide" evidence="3">
    <location>
        <begin position="1"/>
        <end position="32"/>
    </location>
</feature>
<evidence type="ECO:0000256" key="1">
    <source>
        <dbReference type="SAM" id="MobiDB-lite"/>
    </source>
</evidence>
<dbReference type="PROSITE" id="PS51318">
    <property type="entry name" value="TAT"/>
    <property type="match status" value="1"/>
</dbReference>
<keyword evidence="5" id="KW-1185">Reference proteome</keyword>
<feature type="transmembrane region" description="Helical" evidence="2">
    <location>
        <begin position="521"/>
        <end position="542"/>
    </location>
</feature>
<evidence type="ECO:0000256" key="2">
    <source>
        <dbReference type="SAM" id="Phobius"/>
    </source>
</evidence>
<feature type="compositionally biased region" description="Low complexity" evidence="1">
    <location>
        <begin position="493"/>
        <end position="509"/>
    </location>
</feature>
<gene>
    <name evidence="4" type="ORF">OKJ48_39350</name>
</gene>
<comment type="caution">
    <text evidence="4">The sequence shown here is derived from an EMBL/GenBank/DDBJ whole genome shotgun (WGS) entry which is preliminary data.</text>
</comment>
<feature type="region of interest" description="Disordered" evidence="1">
    <location>
        <begin position="445"/>
        <end position="511"/>
    </location>
</feature>
<keyword evidence="2" id="KW-0812">Transmembrane</keyword>
<keyword evidence="3" id="KW-0732">Signal</keyword>
<proteinExistence type="predicted"/>
<dbReference type="RefSeq" id="WP_324775317.1">
    <property type="nucleotide sequence ID" value="NZ_BAAATS010000057.1"/>
</dbReference>
<accession>A0ABU6CQB2</accession>
<reference evidence="4 5" key="1">
    <citation type="submission" date="2022-10" db="EMBL/GenBank/DDBJ databases">
        <authorList>
            <person name="Xie J."/>
            <person name="Shen N."/>
        </authorList>
    </citation>
    <scope>NUCLEOTIDE SEQUENCE [LARGE SCALE GENOMIC DNA]</scope>
    <source>
        <strain evidence="4 5">DSM 41681</strain>
    </source>
</reference>
<evidence type="ECO:0008006" key="6">
    <source>
        <dbReference type="Google" id="ProtNLM"/>
    </source>
</evidence>